<evidence type="ECO:0000313" key="1">
    <source>
        <dbReference type="EMBL" id="WAJ30838.1"/>
    </source>
</evidence>
<dbReference type="Proteomes" id="UP001163223">
    <property type="component" value="Chromosome"/>
</dbReference>
<name>A0ACD4NVN2_9HYPH</name>
<reference evidence="1" key="1">
    <citation type="submission" date="2022-11" db="EMBL/GenBank/DDBJ databases">
        <title>beta-Carotene-producing bacterium, Jeongeuplla avenae sp. nov., alleviates the salt stress of Arabidopsis seedlings.</title>
        <authorList>
            <person name="Jiang L."/>
            <person name="Lee J."/>
        </authorList>
    </citation>
    <scope>NUCLEOTIDE SEQUENCE</scope>
    <source>
        <strain evidence="1">DY_R2A_6</strain>
    </source>
</reference>
<dbReference type="EMBL" id="CP113520">
    <property type="protein sequence ID" value="WAJ30838.1"/>
    <property type="molecule type" value="Genomic_DNA"/>
</dbReference>
<protein>
    <submittedName>
        <fullName evidence="1">NAD-dependent epimerase/dehydratase family protein</fullName>
    </submittedName>
</protein>
<accession>A0ACD4NVN2</accession>
<evidence type="ECO:0000313" key="2">
    <source>
        <dbReference type="Proteomes" id="UP001163223"/>
    </source>
</evidence>
<organism evidence="1 2">
    <name type="scientific">Antarcticirhabdus aurantiaca</name>
    <dbReference type="NCBI Taxonomy" id="2606717"/>
    <lineage>
        <taxon>Bacteria</taxon>
        <taxon>Pseudomonadati</taxon>
        <taxon>Pseudomonadota</taxon>
        <taxon>Alphaproteobacteria</taxon>
        <taxon>Hyphomicrobiales</taxon>
        <taxon>Aurantimonadaceae</taxon>
        <taxon>Antarcticirhabdus</taxon>
    </lineage>
</organism>
<gene>
    <name evidence="1" type="ORF">OXU80_11800</name>
</gene>
<keyword evidence="2" id="KW-1185">Reference proteome</keyword>
<proteinExistence type="predicted"/>
<sequence>MSDLVLLTGASGFIAKHVALDLLTSGYRVRGTLRNLDRSDEVHAALLEAGGDTTRLEFVRADLGGDAGWADAAAGCRFLVHTASPFPARQPRDRFGLVPVARDGALRAVGAALRAGAERIVLTSSVVAVYLGHESRADHVWSERDWSNVDGPGAHAYGVSKTEAERAAWAAVEAAGGAMVAVNPALVLGPLLDRRTGTSADVVAMMMRGVMPAVPAVSFGIVDVRDVARAHVAALTATDAVGHRFILSGGTRSLLQLGAGIARAEPAYRRRVPRFALPDALVRAAAAVIPSVRTLVPDLGRGKQFDTAPAETILGLRFRPPEEAIAAMAKSLRRFRIV</sequence>